<gene>
    <name evidence="8" type="ORF">SAMN06265338_106160</name>
</gene>
<feature type="transmembrane region" description="Helical" evidence="7">
    <location>
        <begin position="130"/>
        <end position="148"/>
    </location>
</feature>
<dbReference type="Pfam" id="PF01311">
    <property type="entry name" value="Bac_export_1"/>
    <property type="match status" value="1"/>
</dbReference>
<keyword evidence="4 7" id="KW-0812">Transmembrane</keyword>
<evidence type="ECO:0000256" key="3">
    <source>
        <dbReference type="ARBA" id="ARBA00022475"/>
    </source>
</evidence>
<dbReference type="RefSeq" id="WP_244593191.1">
    <property type="nucleotide sequence ID" value="NZ_FYDG01000006.1"/>
</dbReference>
<dbReference type="GO" id="GO:0005886">
    <property type="term" value="C:plasma membrane"/>
    <property type="evidence" value="ECO:0007669"/>
    <property type="project" value="UniProtKB-SubCell"/>
</dbReference>
<proteinExistence type="inferred from homology"/>
<name>A0A212RQW1_RHOAC</name>
<keyword evidence="8" id="KW-0969">Cilium</keyword>
<evidence type="ECO:0000256" key="5">
    <source>
        <dbReference type="ARBA" id="ARBA00022989"/>
    </source>
</evidence>
<keyword evidence="8" id="KW-0966">Cell projection</keyword>
<evidence type="ECO:0000256" key="6">
    <source>
        <dbReference type="ARBA" id="ARBA00023136"/>
    </source>
</evidence>
<dbReference type="AlphaFoldDB" id="A0A212RQW1"/>
<comment type="subcellular location">
    <subcellularLocation>
        <location evidence="1">Cell membrane</location>
        <topology evidence="1">Multi-pass membrane protein</topology>
    </subcellularLocation>
</comment>
<organism evidence="8 9">
    <name type="scientific">Rhodoblastus acidophilus</name>
    <name type="common">Rhodopseudomonas acidophila</name>
    <dbReference type="NCBI Taxonomy" id="1074"/>
    <lineage>
        <taxon>Bacteria</taxon>
        <taxon>Pseudomonadati</taxon>
        <taxon>Pseudomonadota</taxon>
        <taxon>Alphaproteobacteria</taxon>
        <taxon>Hyphomicrobiales</taxon>
        <taxon>Rhodoblastaceae</taxon>
        <taxon>Rhodoblastus</taxon>
    </lineage>
</organism>
<dbReference type="EMBL" id="FYDG01000006">
    <property type="protein sequence ID" value="SNB74983.1"/>
    <property type="molecule type" value="Genomic_DNA"/>
</dbReference>
<accession>A0A212RQW1</accession>
<keyword evidence="5 7" id="KW-1133">Transmembrane helix</keyword>
<evidence type="ECO:0000256" key="4">
    <source>
        <dbReference type="ARBA" id="ARBA00022692"/>
    </source>
</evidence>
<evidence type="ECO:0000256" key="1">
    <source>
        <dbReference type="ARBA" id="ARBA00004651"/>
    </source>
</evidence>
<feature type="transmembrane region" description="Helical" evidence="7">
    <location>
        <begin position="194"/>
        <end position="213"/>
    </location>
</feature>
<keyword evidence="9" id="KW-1185">Reference proteome</keyword>
<reference evidence="9" key="1">
    <citation type="submission" date="2017-06" db="EMBL/GenBank/DDBJ databases">
        <authorList>
            <person name="Varghese N."/>
            <person name="Submissions S."/>
        </authorList>
    </citation>
    <scope>NUCLEOTIDE SEQUENCE [LARGE SCALE GENOMIC DNA]</scope>
    <source>
        <strain evidence="9">DSM 137</strain>
    </source>
</reference>
<feature type="transmembrane region" description="Helical" evidence="7">
    <location>
        <begin position="86"/>
        <end position="109"/>
    </location>
</feature>
<dbReference type="PANTHER" id="PTHR30065:SF1">
    <property type="entry name" value="SURFACE PRESENTATION OF ANTIGENS PROTEIN SPAR"/>
    <property type="match status" value="1"/>
</dbReference>
<evidence type="ECO:0000313" key="9">
    <source>
        <dbReference type="Proteomes" id="UP000198418"/>
    </source>
</evidence>
<dbReference type="PRINTS" id="PR00953">
    <property type="entry name" value="TYPE3IMRPROT"/>
</dbReference>
<protein>
    <submittedName>
        <fullName evidence="8">Flagellar biosynthetic protein FliR</fullName>
    </submittedName>
</protein>
<keyword evidence="3" id="KW-1003">Cell membrane</keyword>
<dbReference type="PANTHER" id="PTHR30065">
    <property type="entry name" value="FLAGELLAR BIOSYNTHETIC PROTEIN FLIR"/>
    <property type="match status" value="1"/>
</dbReference>
<dbReference type="Proteomes" id="UP000198418">
    <property type="component" value="Unassembled WGS sequence"/>
</dbReference>
<evidence type="ECO:0000313" key="8">
    <source>
        <dbReference type="EMBL" id="SNB74983.1"/>
    </source>
</evidence>
<feature type="transmembrane region" description="Helical" evidence="7">
    <location>
        <begin position="45"/>
        <end position="66"/>
    </location>
</feature>
<dbReference type="GO" id="GO:0006605">
    <property type="term" value="P:protein targeting"/>
    <property type="evidence" value="ECO:0007669"/>
    <property type="project" value="InterPro"/>
</dbReference>
<comment type="similarity">
    <text evidence="2">Belongs to the FliR/MopE/SpaR family.</text>
</comment>
<keyword evidence="6 7" id="KW-0472">Membrane</keyword>
<feature type="transmembrane region" description="Helical" evidence="7">
    <location>
        <begin position="219"/>
        <end position="240"/>
    </location>
</feature>
<sequence>MIAEIVSTAPEMIASIFVLFCRIGACLMTTPGFSSQRIPTRIRLFVALTLTLALTPALTGGKPLMIDGKMLTEGLGVLGGAIFSELLIGGFIGLLGRLFFLAMEAMMMAASMSIGMTNPLGAPIDEAESLPAIGVLITAGATCLIFIMGLHWELIRGVVASYSVMPVGTALRAQTALISYSDTLARTFVSSLRIASPFIVYGIVANFAVGLLNRLTPSIPVYFISGPFLITGGMFLLYFIANTMITAFMADFADWAVKGN</sequence>
<dbReference type="InterPro" id="IPR002010">
    <property type="entry name" value="T3SS_IM_R"/>
</dbReference>
<evidence type="ECO:0000256" key="2">
    <source>
        <dbReference type="ARBA" id="ARBA00009772"/>
    </source>
</evidence>
<feature type="transmembrane region" description="Helical" evidence="7">
    <location>
        <begin position="12"/>
        <end position="33"/>
    </location>
</feature>
<keyword evidence="8" id="KW-0282">Flagellum</keyword>
<evidence type="ECO:0000256" key="7">
    <source>
        <dbReference type="SAM" id="Phobius"/>
    </source>
</evidence>